<dbReference type="KEGG" id="pbl:PAAG_01818"/>
<sequence length="85" mass="9658">MVNKDSIQLAIADLKSQKVKNYTVTARKYGINMTTLRQHYIGTQLSQNEAASHHKKKISNLQEEQLLLHIEKLTAHSFASTPQII</sequence>
<dbReference type="HOGENOM" id="CLU_013929_17_2_1"/>
<organism evidence="1 2">
    <name type="scientific">Paracoccidioides lutzii (strain ATCC MYA-826 / Pb01)</name>
    <name type="common">Paracoccidioides brasiliensis</name>
    <dbReference type="NCBI Taxonomy" id="502779"/>
    <lineage>
        <taxon>Eukaryota</taxon>
        <taxon>Fungi</taxon>
        <taxon>Dikarya</taxon>
        <taxon>Ascomycota</taxon>
        <taxon>Pezizomycotina</taxon>
        <taxon>Eurotiomycetes</taxon>
        <taxon>Eurotiomycetidae</taxon>
        <taxon>Onygenales</taxon>
        <taxon>Ajellomycetaceae</taxon>
        <taxon>Paracoccidioides</taxon>
    </lineage>
</organism>
<dbReference type="OrthoDB" id="4206372at2759"/>
<dbReference type="Proteomes" id="UP000002059">
    <property type="component" value="Partially assembled WGS sequence"/>
</dbReference>
<accession>C1GTH3</accession>
<evidence type="ECO:0000313" key="2">
    <source>
        <dbReference type="Proteomes" id="UP000002059"/>
    </source>
</evidence>
<protein>
    <submittedName>
        <fullName evidence="1">Uncharacterized protein</fullName>
    </submittedName>
</protein>
<keyword evidence="2" id="KW-1185">Reference proteome</keyword>
<reference evidence="1 2" key="1">
    <citation type="journal article" date="2011" name="PLoS Genet.">
        <title>Comparative genomic analysis of human fungal pathogens causing paracoccidioidomycosis.</title>
        <authorList>
            <person name="Desjardins C.A."/>
            <person name="Champion M.D."/>
            <person name="Holder J.W."/>
            <person name="Muszewska A."/>
            <person name="Goldberg J."/>
            <person name="Bailao A.M."/>
            <person name="Brigido M.M."/>
            <person name="Ferreira M.E."/>
            <person name="Garcia A.M."/>
            <person name="Grynberg M."/>
            <person name="Gujja S."/>
            <person name="Heiman D.I."/>
            <person name="Henn M.R."/>
            <person name="Kodira C.D."/>
            <person name="Leon-Narvaez H."/>
            <person name="Longo L.V."/>
            <person name="Ma L.J."/>
            <person name="Malavazi I."/>
            <person name="Matsuo A.L."/>
            <person name="Morais F.V."/>
            <person name="Pereira M."/>
            <person name="Rodriguez-Brito S."/>
            <person name="Sakthikumar S."/>
            <person name="Salem-Izacc S.M."/>
            <person name="Sykes S.M."/>
            <person name="Teixeira M.M."/>
            <person name="Vallejo M.C."/>
            <person name="Walter M.E."/>
            <person name="Yandava C."/>
            <person name="Young S."/>
            <person name="Zeng Q."/>
            <person name="Zucker J."/>
            <person name="Felipe M.S."/>
            <person name="Goldman G.H."/>
            <person name="Haas B.J."/>
            <person name="McEwen J.G."/>
            <person name="Nino-Vega G."/>
            <person name="Puccia R."/>
            <person name="San-Blas G."/>
            <person name="Soares C.M."/>
            <person name="Birren B.W."/>
            <person name="Cuomo C.A."/>
        </authorList>
    </citation>
    <scope>NUCLEOTIDE SEQUENCE [LARGE SCALE GENOMIC DNA]</scope>
    <source>
        <strain evidence="2">ATCC MYA-826 / Pb01</strain>
    </source>
</reference>
<gene>
    <name evidence="1" type="ORF">PAAG_01818</name>
</gene>
<dbReference type="EMBL" id="KN293995">
    <property type="protein sequence ID" value="EEH39629.1"/>
    <property type="molecule type" value="Genomic_DNA"/>
</dbReference>
<dbReference type="GeneID" id="9099311"/>
<dbReference type="eggNOG" id="ENOG502RQ2K">
    <property type="taxonomic scope" value="Eukaryota"/>
</dbReference>
<dbReference type="VEuPathDB" id="FungiDB:PAAG_01818"/>
<name>C1GTH3_PARBA</name>
<dbReference type="RefSeq" id="XP_002795930.1">
    <property type="nucleotide sequence ID" value="XM_002795884.1"/>
</dbReference>
<dbReference type="OMA" id="EASSIHC"/>
<proteinExistence type="predicted"/>
<evidence type="ECO:0000313" key="1">
    <source>
        <dbReference type="EMBL" id="EEH39629.1"/>
    </source>
</evidence>
<dbReference type="AlphaFoldDB" id="C1GTH3"/>